<organism evidence="1 2">
    <name type="scientific">Melastoma candidum</name>
    <dbReference type="NCBI Taxonomy" id="119954"/>
    <lineage>
        <taxon>Eukaryota</taxon>
        <taxon>Viridiplantae</taxon>
        <taxon>Streptophyta</taxon>
        <taxon>Embryophyta</taxon>
        <taxon>Tracheophyta</taxon>
        <taxon>Spermatophyta</taxon>
        <taxon>Magnoliopsida</taxon>
        <taxon>eudicotyledons</taxon>
        <taxon>Gunneridae</taxon>
        <taxon>Pentapetalae</taxon>
        <taxon>rosids</taxon>
        <taxon>malvids</taxon>
        <taxon>Myrtales</taxon>
        <taxon>Melastomataceae</taxon>
        <taxon>Melastomatoideae</taxon>
        <taxon>Melastomateae</taxon>
        <taxon>Melastoma</taxon>
    </lineage>
</organism>
<keyword evidence="2" id="KW-1185">Reference proteome</keyword>
<accession>A0ACB9RSJ0</accession>
<sequence length="358" mass="40036">MERRGWWGCCWLGFVLAICCLSIARGGGEPKIKPLESSPHYNHTLATIIVEYASAVYVSDLMDLFTWTCKRCHGKTEGFEIIELIVDVQHCLQAFVGVAEDLNAIVIAFRGTHENSIENWIDDLYWKQLDLNYPGMPDAMVHHGFYFAYHNTTMRTGILNAVEKAKEFYGDISIIVTGHSMGGAMAAFCGLDLTVISGAHDVQVITFGQPRIGNAIFSTFYSQLVPNTIRVTNGHDIVPHFPPYYWYFPQKTYHHFPMEVWLYNVNLESLVYTVEKVCDKTGEDPSCSRSVKGNSIADHLVYFGVDLMGGDLVGSCRTVVEPHLMKYGSSDAEGNIVLSKAPVTSALTSRVTKRDRII</sequence>
<gene>
    <name evidence="1" type="ORF">MLD38_016326</name>
</gene>
<reference evidence="2" key="1">
    <citation type="journal article" date="2023" name="Front. Plant Sci.">
        <title>Chromosomal-level genome assembly of Melastoma candidum provides insights into trichome evolution.</title>
        <authorList>
            <person name="Zhong Y."/>
            <person name="Wu W."/>
            <person name="Sun C."/>
            <person name="Zou P."/>
            <person name="Liu Y."/>
            <person name="Dai S."/>
            <person name="Zhou R."/>
        </authorList>
    </citation>
    <scope>NUCLEOTIDE SEQUENCE [LARGE SCALE GENOMIC DNA]</scope>
</reference>
<dbReference type="EMBL" id="CM042883">
    <property type="protein sequence ID" value="KAI4378907.1"/>
    <property type="molecule type" value="Genomic_DNA"/>
</dbReference>
<evidence type="ECO:0000313" key="2">
    <source>
        <dbReference type="Proteomes" id="UP001057402"/>
    </source>
</evidence>
<comment type="caution">
    <text evidence="1">The sequence shown here is derived from an EMBL/GenBank/DDBJ whole genome shotgun (WGS) entry which is preliminary data.</text>
</comment>
<name>A0ACB9RSJ0_9MYRT</name>
<evidence type="ECO:0000313" key="1">
    <source>
        <dbReference type="EMBL" id="KAI4378907.1"/>
    </source>
</evidence>
<proteinExistence type="predicted"/>
<dbReference type="Proteomes" id="UP001057402">
    <property type="component" value="Chromosome 4"/>
</dbReference>
<protein>
    <submittedName>
        <fullName evidence="1">Uncharacterized protein</fullName>
    </submittedName>
</protein>